<protein>
    <submittedName>
        <fullName evidence="1">Biotin transporter BioY</fullName>
    </submittedName>
</protein>
<gene>
    <name evidence="1" type="ORF">E5329_01655</name>
</gene>
<dbReference type="EMBL" id="SRYA01000002">
    <property type="protein sequence ID" value="TGY98135.1"/>
    <property type="molecule type" value="Genomic_DNA"/>
</dbReference>
<proteinExistence type="predicted"/>
<evidence type="ECO:0000313" key="1">
    <source>
        <dbReference type="EMBL" id="TGY98135.1"/>
    </source>
</evidence>
<comment type="caution">
    <text evidence="1">The sequence shown here is derived from an EMBL/GenBank/DDBJ whole genome shotgun (WGS) entry which is preliminary data.</text>
</comment>
<keyword evidence="2" id="KW-1185">Reference proteome</keyword>
<reference evidence="1" key="1">
    <citation type="submission" date="2019-04" db="EMBL/GenBank/DDBJ databases">
        <title>Microbes associate with the intestines of laboratory mice.</title>
        <authorList>
            <person name="Navarre W."/>
            <person name="Wong E."/>
            <person name="Huang K."/>
            <person name="Tropini C."/>
            <person name="Ng K."/>
            <person name="Yu B."/>
        </authorList>
    </citation>
    <scope>NUCLEOTIDE SEQUENCE</scope>
    <source>
        <strain evidence="1">NM01_1-7b</strain>
    </source>
</reference>
<name>A0AC61S2J7_9FIRM</name>
<evidence type="ECO:0000313" key="2">
    <source>
        <dbReference type="Proteomes" id="UP000304953"/>
    </source>
</evidence>
<accession>A0AC61S2J7</accession>
<sequence>MTETKSLSIQTIATIGVITAVTCVLAPFSIPIGPVPISLTNLVIYFGLYILGWKKGTISYCVYLLIGLVGVPVFSAFTAGPQKLLGPTGGYLIGFIPMAVIAGLFIETSGRKVALSLTGMILGTVVCYGFGTAWLAFSAHMDFRAALAAGVIPFLLGDLIKMVLGAVIGPQIYNALQRANLV</sequence>
<organism evidence="1 2">
    <name type="scientific">Petralouisia muris</name>
    <dbReference type="NCBI Taxonomy" id="3032872"/>
    <lineage>
        <taxon>Bacteria</taxon>
        <taxon>Bacillati</taxon>
        <taxon>Bacillota</taxon>
        <taxon>Clostridia</taxon>
        <taxon>Lachnospirales</taxon>
        <taxon>Lachnospiraceae</taxon>
        <taxon>Petralouisia</taxon>
    </lineage>
</organism>
<dbReference type="Proteomes" id="UP000304953">
    <property type="component" value="Unassembled WGS sequence"/>
</dbReference>